<feature type="domain" description="SusD-like N-terminal" evidence="7">
    <location>
        <begin position="21"/>
        <end position="204"/>
    </location>
</feature>
<comment type="similarity">
    <text evidence="2">Belongs to the SusD family.</text>
</comment>
<dbReference type="Gene3D" id="1.25.40.390">
    <property type="match status" value="1"/>
</dbReference>
<evidence type="ECO:0000256" key="4">
    <source>
        <dbReference type="ARBA" id="ARBA00023136"/>
    </source>
</evidence>
<organism evidence="8 9">
    <name type="scientific">Sphingobacterium detergens</name>
    <dbReference type="NCBI Taxonomy" id="1145106"/>
    <lineage>
        <taxon>Bacteria</taxon>
        <taxon>Pseudomonadati</taxon>
        <taxon>Bacteroidota</taxon>
        <taxon>Sphingobacteriia</taxon>
        <taxon>Sphingobacteriales</taxon>
        <taxon>Sphingobacteriaceae</taxon>
        <taxon>Sphingobacterium</taxon>
    </lineage>
</organism>
<dbReference type="PROSITE" id="PS51257">
    <property type="entry name" value="PROKAR_LIPOPROTEIN"/>
    <property type="match status" value="1"/>
</dbReference>
<dbReference type="RefSeq" id="WP_120261886.1">
    <property type="nucleotide sequence ID" value="NZ_RAPY01000007.1"/>
</dbReference>
<evidence type="ECO:0000256" key="5">
    <source>
        <dbReference type="ARBA" id="ARBA00023237"/>
    </source>
</evidence>
<dbReference type="Proteomes" id="UP000286246">
    <property type="component" value="Unassembled WGS sequence"/>
</dbReference>
<dbReference type="OrthoDB" id="1097962at2"/>
<dbReference type="SUPFAM" id="SSF48452">
    <property type="entry name" value="TPR-like"/>
    <property type="match status" value="1"/>
</dbReference>
<evidence type="ECO:0000259" key="6">
    <source>
        <dbReference type="Pfam" id="PF07980"/>
    </source>
</evidence>
<reference evidence="8 9" key="1">
    <citation type="submission" date="2018-09" db="EMBL/GenBank/DDBJ databases">
        <title>Genomic Encyclopedia of Type Strains, Phase III (KMG-III): the genomes of soil and plant-associated and newly described type strains.</title>
        <authorList>
            <person name="Whitman W."/>
        </authorList>
    </citation>
    <scope>NUCLEOTIDE SEQUENCE [LARGE SCALE GENOMIC DNA]</scope>
    <source>
        <strain evidence="8 9">CECT 7938</strain>
    </source>
</reference>
<accession>A0A420AGN7</accession>
<comment type="subcellular location">
    <subcellularLocation>
        <location evidence="1">Cell outer membrane</location>
    </subcellularLocation>
</comment>
<comment type="caution">
    <text evidence="8">The sequence shown here is derived from an EMBL/GenBank/DDBJ whole genome shotgun (WGS) entry which is preliminary data.</text>
</comment>
<gene>
    <name evidence="8" type="ORF">DFQ12_5318</name>
</gene>
<keyword evidence="3" id="KW-0732">Signal</keyword>
<proteinExistence type="inferred from homology"/>
<protein>
    <submittedName>
        <fullName evidence="8">SusD-like starch-binding protein associating with outer membrane</fullName>
    </submittedName>
</protein>
<evidence type="ECO:0000313" key="8">
    <source>
        <dbReference type="EMBL" id="RKE43532.1"/>
    </source>
</evidence>
<dbReference type="Pfam" id="PF14322">
    <property type="entry name" value="SusD-like_3"/>
    <property type="match status" value="1"/>
</dbReference>
<evidence type="ECO:0000256" key="1">
    <source>
        <dbReference type="ARBA" id="ARBA00004442"/>
    </source>
</evidence>
<evidence type="ECO:0000256" key="3">
    <source>
        <dbReference type="ARBA" id="ARBA00022729"/>
    </source>
</evidence>
<evidence type="ECO:0000259" key="7">
    <source>
        <dbReference type="Pfam" id="PF14322"/>
    </source>
</evidence>
<evidence type="ECO:0000256" key="2">
    <source>
        <dbReference type="ARBA" id="ARBA00006275"/>
    </source>
</evidence>
<keyword evidence="4" id="KW-0472">Membrane</keyword>
<dbReference type="Pfam" id="PF07980">
    <property type="entry name" value="SusD_RagB"/>
    <property type="match status" value="1"/>
</dbReference>
<dbReference type="InterPro" id="IPR011990">
    <property type="entry name" value="TPR-like_helical_dom_sf"/>
</dbReference>
<keyword evidence="9" id="KW-1185">Reference proteome</keyword>
<keyword evidence="5" id="KW-0998">Cell outer membrane</keyword>
<sequence>MKKHIIIVGLIGSIFLSSCNKFLDVLPRTQIPADKLFNSEQGFKDALAGVYISAKSNTTYGKALTFGTIESLISSWDVTTNTLEQQLGLFNYSDNRVIDQFNAIFAKQYATIAAINAILQNLESNKAIFKTDGVYQVIKAECLGLRAYIHFDLMRLYGPIPTESGIGNQLAYVTEFNREIHQHISYEEYKSKIFTDLKQAEELIREFDPMLSYSMNDVRNPNGAGSNYKPLDDFMSYRNMRFNYYAMKALEARASLWYGEKQNAYNAAKEVVDAKDTNGDLKFKLATGKEFTATNYILTSEQIFGLYAFDLAKTYTDNFGNATYRKGTSATTITNQLYGNTGTDFRESSLWNMITLANGSKYNVIRKFWVTADNVTVLADYKQLPMIRTSELYLILAETAPFTEGVEYLKTFRTNRNISGLAIPGDLPTLQNEIIKEYRKEFYGEGQAFYAYKRLNIPKPQILFAPSNAVVNYLLPMPTVESIN</sequence>
<dbReference type="AlphaFoldDB" id="A0A420AGN7"/>
<evidence type="ECO:0000313" key="9">
    <source>
        <dbReference type="Proteomes" id="UP000286246"/>
    </source>
</evidence>
<dbReference type="InterPro" id="IPR012944">
    <property type="entry name" value="SusD_RagB_dom"/>
</dbReference>
<dbReference type="GO" id="GO:0009279">
    <property type="term" value="C:cell outer membrane"/>
    <property type="evidence" value="ECO:0007669"/>
    <property type="project" value="UniProtKB-SubCell"/>
</dbReference>
<feature type="domain" description="RagB/SusD" evidence="6">
    <location>
        <begin position="248"/>
        <end position="454"/>
    </location>
</feature>
<dbReference type="InterPro" id="IPR033985">
    <property type="entry name" value="SusD-like_N"/>
</dbReference>
<dbReference type="EMBL" id="RAPY01000007">
    <property type="protein sequence ID" value="RKE43532.1"/>
    <property type="molecule type" value="Genomic_DNA"/>
</dbReference>
<name>A0A420AGN7_SPHD1</name>